<keyword evidence="16" id="KW-0046">Antibiotic resistance</keyword>
<comment type="pathway">
    <text evidence="3 23">Cell wall biogenesis; peptidoglycan biosynthesis.</text>
</comment>
<accession>A0ABS8WD51</accession>
<comment type="similarity">
    <text evidence="4 23">In the C-terminal section; belongs to the transpeptidase family.</text>
</comment>
<keyword evidence="8" id="KW-0121">Carboxypeptidase</keyword>
<keyword evidence="7" id="KW-1003">Cell membrane</keyword>
<dbReference type="Gene3D" id="3.30.2060.10">
    <property type="entry name" value="Penicillin-binding protein 1b domain"/>
    <property type="match status" value="1"/>
</dbReference>
<evidence type="ECO:0000256" key="15">
    <source>
        <dbReference type="ARBA" id="ARBA00023136"/>
    </source>
</evidence>
<keyword evidence="15" id="KW-0472">Membrane</keyword>
<evidence type="ECO:0000256" key="9">
    <source>
        <dbReference type="ARBA" id="ARBA00022670"/>
    </source>
</evidence>
<dbReference type="RefSeq" id="WP_233054128.1">
    <property type="nucleotide sequence ID" value="NZ_JAIMJA010000020.1"/>
</dbReference>
<dbReference type="EMBL" id="JAIMJA010000020">
    <property type="protein sequence ID" value="MCE2596488.1"/>
    <property type="molecule type" value="Genomic_DNA"/>
</dbReference>
<protein>
    <recommendedName>
        <fullName evidence="6 22">Penicillin-binding protein 1B</fullName>
        <shortName evidence="23">PBP-1b</shortName>
        <shortName evidence="23">PBP1b</shortName>
    </recommendedName>
    <alternativeName>
        <fullName evidence="19 23">Murein polymerase</fullName>
    </alternativeName>
</protein>
<dbReference type="Proteomes" id="UP001201273">
    <property type="component" value="Unassembled WGS sequence"/>
</dbReference>
<feature type="domain" description="Penicillin-binding protein transpeptidase" evidence="25">
    <location>
        <begin position="441"/>
        <end position="711"/>
    </location>
</feature>
<dbReference type="InterPro" id="IPR001264">
    <property type="entry name" value="Glyco_trans_51"/>
</dbReference>
<evidence type="ECO:0000256" key="18">
    <source>
        <dbReference type="ARBA" id="ARBA00023316"/>
    </source>
</evidence>
<dbReference type="Gene3D" id="1.20.5.100">
    <property type="entry name" value="Cytochrome c1, transmembrane anchor, C-terminal"/>
    <property type="match status" value="1"/>
</dbReference>
<evidence type="ECO:0000256" key="16">
    <source>
        <dbReference type="ARBA" id="ARBA00023251"/>
    </source>
</evidence>
<dbReference type="SUPFAM" id="SSF53955">
    <property type="entry name" value="Lysozyme-like"/>
    <property type="match status" value="1"/>
</dbReference>
<dbReference type="Pfam" id="PF00905">
    <property type="entry name" value="Transpeptidase"/>
    <property type="match status" value="1"/>
</dbReference>
<keyword evidence="10 23" id="KW-0328">Glycosyltransferase</keyword>
<dbReference type="PANTHER" id="PTHR32282">
    <property type="entry name" value="BINDING PROTEIN TRANSPEPTIDASE, PUTATIVE-RELATED"/>
    <property type="match status" value="1"/>
</dbReference>
<evidence type="ECO:0000256" key="5">
    <source>
        <dbReference type="ARBA" id="ARBA00007739"/>
    </source>
</evidence>
<comment type="catalytic activity">
    <reaction evidence="21">
        <text>[GlcNAc-(1-&gt;4)-Mur2Ac(oyl-L-Ala-gamma-D-Glu-L-Lys-D-Ala-D-Ala)](n)-di-trans,octa-cis-undecaprenyl diphosphate + beta-D-GlcNAc-(1-&gt;4)-Mur2Ac(oyl-L-Ala-gamma-D-Glu-L-Lys-D-Ala-D-Ala)-di-trans,octa-cis-undecaprenyl diphosphate = [GlcNAc-(1-&gt;4)-Mur2Ac(oyl-L-Ala-gamma-D-Glu-L-Lys-D-Ala-D-Ala)](n+1)-di-trans,octa-cis-undecaprenyl diphosphate + di-trans,octa-cis-undecaprenyl diphosphate + H(+)</text>
        <dbReference type="Rhea" id="RHEA:23708"/>
        <dbReference type="Rhea" id="RHEA-COMP:9602"/>
        <dbReference type="Rhea" id="RHEA-COMP:9603"/>
        <dbReference type="ChEBI" id="CHEBI:15378"/>
        <dbReference type="ChEBI" id="CHEBI:58405"/>
        <dbReference type="ChEBI" id="CHEBI:60033"/>
        <dbReference type="ChEBI" id="CHEBI:78435"/>
        <dbReference type="EC" id="2.4.99.28"/>
    </reaction>
</comment>
<sequence length="780" mass="86435">MATRKKTTLRAPRKRSQKKPKSKFNRQSIFAWFWKTSLKLSLVVFAGVLIYGIYLDSKIRSRMDGQLWQLPAQVYARPLTLYPGMALDKSEMIAELKLLNYRYVQSPRRAGEYAQSKTRIEVVRRGFVFKDGPEPEKRILVEFKGASVNTITLVETGQKLGYVRLEPLLIDRIGTNNAEDRMMVTLDKMPSLLIETLMLVEDRDFYQHQGVSVMAILRAMVANVRAGQTVQGGSTLTQQLAKNIFLTRQRSLLRKAQEAYMALIIDFRYDKNRILEAYLNEVYLGQNGANGIYGFGLASHFYFGRPVSELSAGQIAHLVALVKGPSYYDPWRSPERSLARRDLVLKLMADNDLIERHEYDVASSADIGVIKRGAMGKQTAPAFLSLVRRELEEKVGGSEVIQSGVRVFTSLDPVAQASAENALAQGLTDIEKARKLSGLEGAIVVSDKRKAELIAVVGGRDVKYAGFNRAMDAVRPIGSLVKPAVYVTALEGDYNLASILKDKPIKLKNKSGSVWVPKNYDKKYRGSVSLHDALSASLNIPTVNLGVAVGLDNVVTTLNKMGLDKVVKPYPSLVLGSVSMSPMAVNQIYQTLVSQGLYQPLVTIRAVTDGAGKVIYEKDERAKRVLDKAASYLTLYNLEEVTKTGTAKSLTWRVPGVKLGGKTGTTDELRDSWFVGWDDRDLVSVWVGRDDNKPAGLTGSSGAVPVFASYMKQRQGKSSRLKMPNGVVMGQFIAKTGQLVNDTCDNVIKLPVKKTQLASQKNCAEKNIKEIPSWLSRIFG</sequence>
<evidence type="ECO:0000256" key="22">
    <source>
        <dbReference type="NCBIfam" id="TIGR02071"/>
    </source>
</evidence>
<dbReference type="PIRSF" id="PIRSF002799">
    <property type="entry name" value="PBP_1b"/>
    <property type="match status" value="1"/>
</dbReference>
<evidence type="ECO:0000256" key="12">
    <source>
        <dbReference type="ARBA" id="ARBA00022801"/>
    </source>
</evidence>
<keyword evidence="17" id="KW-0511">Multifunctional enzyme</keyword>
<evidence type="ECO:0000256" key="14">
    <source>
        <dbReference type="ARBA" id="ARBA00022984"/>
    </source>
</evidence>
<evidence type="ECO:0000256" key="21">
    <source>
        <dbReference type="ARBA" id="ARBA00049902"/>
    </source>
</evidence>
<evidence type="ECO:0000259" key="25">
    <source>
        <dbReference type="Pfam" id="PF00905"/>
    </source>
</evidence>
<evidence type="ECO:0000256" key="10">
    <source>
        <dbReference type="ARBA" id="ARBA00022676"/>
    </source>
</evidence>
<keyword evidence="18 23" id="KW-0961">Cell wall biogenesis/degradation</keyword>
<feature type="domain" description="Glycosyl transferase family 51" evidence="26">
    <location>
        <begin position="176"/>
        <end position="348"/>
    </location>
</feature>
<comment type="function">
    <text evidence="1 23">Cell wall formation. Synthesis of cross-linked peptidoglycan from the lipid intermediates. The enzyme has a penicillin-insensitive transglycosylase N-terminal domain (formation of linear glycan strands) and a penicillin-sensitive transpeptidase C-terminal domain (cross-linking of the peptide subunits).</text>
</comment>
<evidence type="ECO:0000256" key="19">
    <source>
        <dbReference type="ARBA" id="ARBA00032454"/>
    </source>
</evidence>
<keyword evidence="12" id="KW-0378">Hydrolase</keyword>
<evidence type="ECO:0000256" key="13">
    <source>
        <dbReference type="ARBA" id="ARBA00022960"/>
    </source>
</evidence>
<evidence type="ECO:0000256" key="8">
    <source>
        <dbReference type="ARBA" id="ARBA00022645"/>
    </source>
</evidence>
<evidence type="ECO:0000256" key="24">
    <source>
        <dbReference type="SAM" id="MobiDB-lite"/>
    </source>
</evidence>
<dbReference type="NCBIfam" id="TIGR02074">
    <property type="entry name" value="PBP_1a_fam"/>
    <property type="match status" value="1"/>
</dbReference>
<dbReference type="InterPro" id="IPR012338">
    <property type="entry name" value="Beta-lactam/transpept-like"/>
</dbReference>
<dbReference type="InterPro" id="IPR023346">
    <property type="entry name" value="Lysozyme-like_dom_sf"/>
</dbReference>
<evidence type="ECO:0000256" key="4">
    <source>
        <dbReference type="ARBA" id="ARBA00007090"/>
    </source>
</evidence>
<dbReference type="SUPFAM" id="SSF56601">
    <property type="entry name" value="beta-lactamase/transpeptidase-like"/>
    <property type="match status" value="1"/>
</dbReference>
<reference evidence="28 29" key="1">
    <citation type="journal article" date="2022" name="Environ. Microbiol. Rep.">
        <title>Eco-phylogenetic analyses reveal divergent evolution of vitamin B12 metabolism in the marine bacterial family 'Psychromonadaceae'.</title>
        <authorList>
            <person name="Jin X."/>
            <person name="Yang Y."/>
            <person name="Cao H."/>
            <person name="Gao B."/>
            <person name="Zhao Z."/>
        </authorList>
    </citation>
    <scope>NUCLEOTIDE SEQUENCE [LARGE SCALE GENOMIC DNA]</scope>
    <source>
        <strain evidence="28 29">MKS20</strain>
    </source>
</reference>
<dbReference type="InterPro" id="IPR011813">
    <property type="entry name" value="PBP_1b"/>
</dbReference>
<evidence type="ECO:0000256" key="23">
    <source>
        <dbReference type="PIRNR" id="PIRNR002799"/>
    </source>
</evidence>
<dbReference type="InterPro" id="IPR001460">
    <property type="entry name" value="PCN-bd_Tpept"/>
</dbReference>
<evidence type="ECO:0000256" key="1">
    <source>
        <dbReference type="ARBA" id="ARBA00002624"/>
    </source>
</evidence>
<keyword evidence="13 23" id="KW-0133">Cell shape</keyword>
<evidence type="ECO:0000313" key="29">
    <source>
        <dbReference type="Proteomes" id="UP001201273"/>
    </source>
</evidence>
<comment type="similarity">
    <text evidence="5 23">In the N-terminal section; belongs to the glycosyltransferase 51 family.</text>
</comment>
<name>A0ABS8WD51_9GAMM</name>
<dbReference type="InterPro" id="IPR036950">
    <property type="entry name" value="PBP_transglycosylase"/>
</dbReference>
<evidence type="ECO:0000256" key="20">
    <source>
        <dbReference type="ARBA" id="ARBA00034000"/>
    </source>
</evidence>
<dbReference type="Pfam" id="PF14814">
    <property type="entry name" value="UB2H"/>
    <property type="match status" value="1"/>
</dbReference>
<feature type="region of interest" description="Disordered" evidence="24">
    <location>
        <begin position="1"/>
        <end position="22"/>
    </location>
</feature>
<keyword evidence="9" id="KW-0645">Protease</keyword>
<evidence type="ECO:0000259" key="27">
    <source>
        <dbReference type="Pfam" id="PF14814"/>
    </source>
</evidence>
<evidence type="ECO:0000256" key="3">
    <source>
        <dbReference type="ARBA" id="ARBA00004752"/>
    </source>
</evidence>
<gene>
    <name evidence="28" type="primary">mrcB</name>
    <name evidence="28" type="ORF">K6Y31_16960</name>
</gene>
<dbReference type="Pfam" id="PF00912">
    <property type="entry name" value="Transgly"/>
    <property type="match status" value="1"/>
</dbReference>
<keyword evidence="11 23" id="KW-0808">Transferase</keyword>
<keyword evidence="14 23" id="KW-0573">Peptidoglycan synthesis</keyword>
<dbReference type="Gene3D" id="1.10.3810.10">
    <property type="entry name" value="Biosynthetic peptidoglycan transglycosylase-like"/>
    <property type="match status" value="1"/>
</dbReference>
<dbReference type="InterPro" id="IPR028166">
    <property type="entry name" value="UB2H"/>
</dbReference>
<organism evidence="28 29">
    <name type="scientific">Motilimonas cestriensis</name>
    <dbReference type="NCBI Taxonomy" id="2742685"/>
    <lineage>
        <taxon>Bacteria</taxon>
        <taxon>Pseudomonadati</taxon>
        <taxon>Pseudomonadota</taxon>
        <taxon>Gammaproteobacteria</taxon>
        <taxon>Alteromonadales</taxon>
        <taxon>Alteromonadales genera incertae sedis</taxon>
        <taxon>Motilimonas</taxon>
    </lineage>
</organism>
<evidence type="ECO:0000256" key="11">
    <source>
        <dbReference type="ARBA" id="ARBA00022679"/>
    </source>
</evidence>
<comment type="catalytic activity">
    <reaction evidence="20">
        <text>Preferential cleavage: (Ac)2-L-Lys-D-Ala-|-D-Ala. Also transpeptidation of peptidyl-alanyl moieties that are N-acyl substituents of D-alanine.</text>
        <dbReference type="EC" id="3.4.16.4"/>
    </reaction>
</comment>
<dbReference type="PANTHER" id="PTHR32282:SF11">
    <property type="entry name" value="PENICILLIN-BINDING PROTEIN 1B"/>
    <property type="match status" value="1"/>
</dbReference>
<keyword evidence="29" id="KW-1185">Reference proteome</keyword>
<dbReference type="Gene3D" id="3.40.710.10">
    <property type="entry name" value="DD-peptidase/beta-lactamase superfamily"/>
    <property type="match status" value="1"/>
</dbReference>
<evidence type="ECO:0000256" key="7">
    <source>
        <dbReference type="ARBA" id="ARBA00022475"/>
    </source>
</evidence>
<evidence type="ECO:0000256" key="6">
    <source>
        <dbReference type="ARBA" id="ARBA00018637"/>
    </source>
</evidence>
<comment type="caution">
    <text evidence="28">The sequence shown here is derived from an EMBL/GenBank/DDBJ whole genome shotgun (WGS) entry which is preliminary data.</text>
</comment>
<evidence type="ECO:0000313" key="28">
    <source>
        <dbReference type="EMBL" id="MCE2596488.1"/>
    </source>
</evidence>
<evidence type="ECO:0000256" key="2">
    <source>
        <dbReference type="ARBA" id="ARBA00004236"/>
    </source>
</evidence>
<feature type="domain" description="Bifunctional transglycosylase second" evidence="27">
    <location>
        <begin position="81"/>
        <end position="165"/>
    </location>
</feature>
<comment type="subcellular location">
    <subcellularLocation>
        <location evidence="2">Cell membrane</location>
    </subcellularLocation>
</comment>
<dbReference type="NCBIfam" id="TIGR02071">
    <property type="entry name" value="PBP_1b"/>
    <property type="match status" value="1"/>
</dbReference>
<dbReference type="InterPro" id="IPR050396">
    <property type="entry name" value="Glycosyltr_51/Transpeptidase"/>
</dbReference>
<proteinExistence type="inferred from homology"/>
<evidence type="ECO:0000259" key="26">
    <source>
        <dbReference type="Pfam" id="PF00912"/>
    </source>
</evidence>
<evidence type="ECO:0000256" key="17">
    <source>
        <dbReference type="ARBA" id="ARBA00023268"/>
    </source>
</evidence>